<dbReference type="PaxDb" id="4097-A0A1S3XL37"/>
<feature type="compositionally biased region" description="Low complexity" evidence="1">
    <location>
        <begin position="238"/>
        <end position="247"/>
    </location>
</feature>
<dbReference type="InterPro" id="IPR036397">
    <property type="entry name" value="RNaseH_sf"/>
</dbReference>
<proteinExistence type="predicted"/>
<dbReference type="InterPro" id="IPR023780">
    <property type="entry name" value="Chromo_domain"/>
</dbReference>
<feature type="compositionally biased region" description="Polar residues" evidence="1">
    <location>
        <begin position="258"/>
        <end position="282"/>
    </location>
</feature>
<dbReference type="SUPFAM" id="SSF56672">
    <property type="entry name" value="DNA/RNA polymerases"/>
    <property type="match status" value="1"/>
</dbReference>
<dbReference type="InterPro" id="IPR012337">
    <property type="entry name" value="RNaseH-like_sf"/>
</dbReference>
<dbReference type="GO" id="GO:0015074">
    <property type="term" value="P:DNA integration"/>
    <property type="evidence" value="ECO:0007669"/>
    <property type="project" value="InterPro"/>
</dbReference>
<dbReference type="PROSITE" id="PS50994">
    <property type="entry name" value="INTEGRASE"/>
    <property type="match status" value="1"/>
</dbReference>
<evidence type="ECO:0000256" key="1">
    <source>
        <dbReference type="SAM" id="MobiDB-lite"/>
    </source>
</evidence>
<dbReference type="GO" id="GO:0003676">
    <property type="term" value="F:nucleic acid binding"/>
    <property type="evidence" value="ECO:0007669"/>
    <property type="project" value="InterPro"/>
</dbReference>
<protein>
    <recommendedName>
        <fullName evidence="2">Integrase catalytic domain-containing protein</fullName>
    </recommendedName>
</protein>
<dbReference type="InterPro" id="IPR050951">
    <property type="entry name" value="Retrovirus_Pol_polyprotein"/>
</dbReference>
<dbReference type="PANTHER" id="PTHR37984">
    <property type="entry name" value="PROTEIN CBG26694"/>
    <property type="match status" value="1"/>
</dbReference>
<dbReference type="Pfam" id="PF08284">
    <property type="entry name" value="RVP_2"/>
    <property type="match status" value="1"/>
</dbReference>
<dbReference type="Gene3D" id="3.30.70.270">
    <property type="match status" value="2"/>
</dbReference>
<dbReference type="Pfam" id="PF03732">
    <property type="entry name" value="Retrotrans_gag"/>
    <property type="match status" value="1"/>
</dbReference>
<dbReference type="PANTHER" id="PTHR37984:SF5">
    <property type="entry name" value="PROTEIN NYNRIN-LIKE"/>
    <property type="match status" value="1"/>
</dbReference>
<reference evidence="3" key="1">
    <citation type="submission" date="2025-08" db="UniProtKB">
        <authorList>
            <consortium name="RefSeq"/>
        </authorList>
    </citation>
    <scope>IDENTIFICATION</scope>
</reference>
<dbReference type="KEGG" id="nta:107766303"/>
<dbReference type="Gene3D" id="3.30.420.10">
    <property type="entry name" value="Ribonuclease H-like superfamily/Ribonuclease H"/>
    <property type="match status" value="1"/>
</dbReference>
<dbReference type="SUPFAM" id="SSF53098">
    <property type="entry name" value="Ribonuclease H-like"/>
    <property type="match status" value="1"/>
</dbReference>
<dbReference type="FunFam" id="3.30.70.270:FF:000020">
    <property type="entry name" value="Transposon Tf2-6 polyprotein-like Protein"/>
    <property type="match status" value="1"/>
</dbReference>
<dbReference type="Gene3D" id="3.10.10.10">
    <property type="entry name" value="HIV Type 1 Reverse Transcriptase, subunit A, domain 1"/>
    <property type="match status" value="2"/>
</dbReference>
<organism evidence="3">
    <name type="scientific">Nicotiana tabacum</name>
    <name type="common">Common tobacco</name>
    <dbReference type="NCBI Taxonomy" id="4097"/>
    <lineage>
        <taxon>Eukaryota</taxon>
        <taxon>Viridiplantae</taxon>
        <taxon>Streptophyta</taxon>
        <taxon>Embryophyta</taxon>
        <taxon>Tracheophyta</taxon>
        <taxon>Spermatophyta</taxon>
        <taxon>Magnoliopsida</taxon>
        <taxon>eudicotyledons</taxon>
        <taxon>Gunneridae</taxon>
        <taxon>Pentapetalae</taxon>
        <taxon>asterids</taxon>
        <taxon>lamiids</taxon>
        <taxon>Solanales</taxon>
        <taxon>Solanaceae</taxon>
        <taxon>Nicotianoideae</taxon>
        <taxon>Nicotianeae</taxon>
        <taxon>Nicotiana</taxon>
    </lineage>
</organism>
<dbReference type="RefSeq" id="XP_016440544.1">
    <property type="nucleotide sequence ID" value="XM_016585058.1"/>
</dbReference>
<dbReference type="InterPro" id="IPR001584">
    <property type="entry name" value="Integrase_cat-core"/>
</dbReference>
<dbReference type="InterPro" id="IPR043502">
    <property type="entry name" value="DNA/RNA_pol_sf"/>
</dbReference>
<feature type="domain" description="Integrase catalytic" evidence="2">
    <location>
        <begin position="681"/>
        <end position="827"/>
    </location>
</feature>
<dbReference type="STRING" id="4097.A0A1S3XL37"/>
<dbReference type="AlphaFoldDB" id="A0A1S3XL37"/>
<dbReference type="OrthoDB" id="1306017at2759"/>
<accession>A0A1S3XL37</accession>
<evidence type="ECO:0000313" key="3">
    <source>
        <dbReference type="RefSeq" id="XP_016440544.1"/>
    </source>
</evidence>
<dbReference type="OMA" id="VEMMATH"/>
<dbReference type="InterPro" id="IPR005162">
    <property type="entry name" value="Retrotrans_gag_dom"/>
</dbReference>
<gene>
    <name evidence="3" type="primary">LOC107766303</name>
</gene>
<evidence type="ECO:0000259" key="2">
    <source>
        <dbReference type="PROSITE" id="PS50994"/>
    </source>
</evidence>
<dbReference type="Pfam" id="PF00385">
    <property type="entry name" value="Chromo"/>
    <property type="match status" value="1"/>
</dbReference>
<dbReference type="InterPro" id="IPR043128">
    <property type="entry name" value="Rev_trsase/Diguanyl_cyclase"/>
</dbReference>
<sequence length="882" mass="100341">MQKESTPGGPQLLARGPQLMLLRRRTLRPRELHRAQCLVLQTWMSGELSSCSPRLLLLGLKVREQLMFMGRLKDVSNTWYETWEESRGEDTDPATWKEFADAFLEHFLPIEVLESKALEFERLKQNDMSLNEYYLKFVSLAKYAPEMVRDMRARVRRFVLGLSDDLFVDANIAAQNNDMTITKMVAFVQRNEDRLKEEERLRREKEKEFNKRAKSVGNFNHKGSQIGGNHQFFKKSKSGPAPSSASALGHFLRDCPSAKQNNGGNAAQSTNSASHHNSQAQQGRLAAKSNNTGGGRNHLYALADHQDTKARGDVVTDLVELEMVDFDVIMGMDWLKSCYATVGCRTKIVSFEFPGEPVLEWKGDVVTPRSRFISYLKAIKMISKGYIYHLVRVKDADAQIPTLQSVPIVNEFPEVFPEDLPGIPPDREIDFGIDLLPGTKPIFIPPYRMAPAELKELKVQLKDLLDKGFIRPSVSPWGTPGAQCYSKIDLRSGYHQLKVKEVDIPNTAFRTRYGHFKFLDHKLYAKFSKCEFWLKLVAFLGHVISGEGVNVDSQKIEAMKNLPRPTSVSDIRSFLGLAGYYRRFVERFSSILSPLTRLTQKQVKFQWSDACEKSFEELKKRLTSAPVLILPEGTEGAESSLVAKVKEKQFSDPYLLQLKEGIHKHKDMAFEQGRDDVKTTDSAEDYAKLYIKEIDRFHGTPLSIISNHGAQFTSNFWKSFQMGLGIRMNLSTAFHPQTDGQAERTIQTLEDMLRSLVVPTEIIGVKDSLSYEEIPVAILDRQIRKLRTKEIASVKVLWRNQKVEESTWEAEEDMKSRYPHLFEEQKDNVEGAEPQKQLGEPHMRFLAGSLRTADAVISPKKWDRTCGSRGAEVERGSWGETA</sequence>
<feature type="region of interest" description="Disordered" evidence="1">
    <location>
        <begin position="217"/>
        <end position="291"/>
    </location>
</feature>
<name>A0A1S3XL37_TOBAC</name>